<dbReference type="RefSeq" id="WP_006911970.1">
    <property type="nucleotide sequence ID" value="NZ_AFNV02000006.1"/>
</dbReference>
<keyword evidence="8" id="KW-1185">Reference proteome</keyword>
<dbReference type="Proteomes" id="UP000006242">
    <property type="component" value="Unassembled WGS sequence"/>
</dbReference>
<feature type="transmembrane region" description="Helical" evidence="6">
    <location>
        <begin position="12"/>
        <end position="29"/>
    </location>
</feature>
<dbReference type="InterPro" id="IPR002549">
    <property type="entry name" value="AI-2E-like"/>
</dbReference>
<sequence>MIDAASNANRGRQAIITLLTIITVILVGWTLKMTYVVTMPLTLAFFVALVLRPLQRRLNTWLPKPLHWLSIVVCMVSFLAILGVLVASVWLSLSMILAKAPTYAESARQLWEQLQALAEPHAMHMRRLAEPMRDLTGQALGWVTSGIGYLWLLIAMLFLVFFLVLLMLIEAGEWRDKMSVGLGEARSRAIMATVYTASEKVRRFLVVKTLVSALTGASSGLWLWLLGVDFALLWGLLIFLLNYIPYIGSTIAVFAAAVIALLQFGLGYALVAISGLVVIQQLLGNVVDPRLAGRSLEISPIVVLVSIVFWGWVWGLVGTLIGVLLTATLVIVFEHIPALRPVAILLSRRASDVSPPG</sequence>
<feature type="transmembrane region" description="Helical" evidence="6">
    <location>
        <begin position="221"/>
        <end position="244"/>
    </location>
</feature>
<dbReference type="OrthoDB" id="9799225at2"/>
<feature type="transmembrane region" description="Helical" evidence="6">
    <location>
        <begin position="149"/>
        <end position="169"/>
    </location>
</feature>
<comment type="similarity">
    <text evidence="2">Belongs to the autoinducer-2 exporter (AI-2E) (TC 2.A.86) family.</text>
</comment>
<comment type="subcellular location">
    <subcellularLocation>
        <location evidence="1">Membrane</location>
        <topology evidence="1">Multi-pass membrane protein</topology>
    </subcellularLocation>
</comment>
<feature type="transmembrane region" description="Helical" evidence="6">
    <location>
        <begin position="250"/>
        <end position="279"/>
    </location>
</feature>
<evidence type="ECO:0000313" key="7">
    <source>
        <dbReference type="EMBL" id="ERJ19824.1"/>
    </source>
</evidence>
<dbReference type="PANTHER" id="PTHR21716:SF64">
    <property type="entry name" value="AI-2 TRANSPORT PROTEIN TQSA"/>
    <property type="match status" value="1"/>
</dbReference>
<protein>
    <submittedName>
        <fullName evidence="7">Membrane protein</fullName>
        <ecNumber evidence="7">6.3.2.6</ecNumber>
    </submittedName>
</protein>
<proteinExistence type="inferred from homology"/>
<reference evidence="7 8" key="1">
    <citation type="journal article" date="2011" name="J. Bacteriol.">
        <title>Genome sequence of Salinisphaera shabanensis, a gammaproteobacterium from the harsh, variable environment of the brine-seawater interface of the Shaban Deep in the Red Sea.</title>
        <authorList>
            <person name="Antunes A."/>
            <person name="Alam I."/>
            <person name="Bajic V.B."/>
            <person name="Stingl U."/>
        </authorList>
    </citation>
    <scope>NUCLEOTIDE SEQUENCE [LARGE SCALE GENOMIC DNA]</scope>
    <source>
        <strain evidence="7 8">E1L3A</strain>
    </source>
</reference>
<feature type="transmembrane region" description="Helical" evidence="6">
    <location>
        <begin position="66"/>
        <end position="91"/>
    </location>
</feature>
<evidence type="ECO:0000256" key="3">
    <source>
        <dbReference type="ARBA" id="ARBA00022692"/>
    </source>
</evidence>
<accession>U2FV75</accession>
<evidence type="ECO:0000256" key="2">
    <source>
        <dbReference type="ARBA" id="ARBA00009773"/>
    </source>
</evidence>
<evidence type="ECO:0000256" key="4">
    <source>
        <dbReference type="ARBA" id="ARBA00022989"/>
    </source>
</evidence>
<keyword evidence="7" id="KW-0436">Ligase</keyword>
<evidence type="ECO:0000313" key="8">
    <source>
        <dbReference type="Proteomes" id="UP000006242"/>
    </source>
</evidence>
<keyword evidence="4 6" id="KW-1133">Transmembrane helix</keyword>
<dbReference type="EMBL" id="AFNV02000006">
    <property type="protein sequence ID" value="ERJ19824.1"/>
    <property type="molecule type" value="Genomic_DNA"/>
</dbReference>
<dbReference type="AlphaFoldDB" id="U2FV75"/>
<dbReference type="eggNOG" id="COG0628">
    <property type="taxonomic scope" value="Bacteria"/>
</dbReference>
<evidence type="ECO:0000256" key="1">
    <source>
        <dbReference type="ARBA" id="ARBA00004141"/>
    </source>
</evidence>
<dbReference type="EC" id="6.3.2.6" evidence="7"/>
<comment type="caution">
    <text evidence="7">The sequence shown here is derived from an EMBL/GenBank/DDBJ whole genome shotgun (WGS) entry which is preliminary data.</text>
</comment>
<dbReference type="GO" id="GO:0004639">
    <property type="term" value="F:phosphoribosylaminoimidazolesuccinocarboxamide synthase activity"/>
    <property type="evidence" value="ECO:0007669"/>
    <property type="project" value="UniProtKB-EC"/>
</dbReference>
<dbReference type="GO" id="GO:0055085">
    <property type="term" value="P:transmembrane transport"/>
    <property type="evidence" value="ECO:0007669"/>
    <property type="project" value="TreeGrafter"/>
</dbReference>
<dbReference type="Pfam" id="PF01594">
    <property type="entry name" value="AI-2E_transport"/>
    <property type="match status" value="1"/>
</dbReference>
<dbReference type="GO" id="GO:0016020">
    <property type="term" value="C:membrane"/>
    <property type="evidence" value="ECO:0007669"/>
    <property type="project" value="UniProtKB-SubCell"/>
</dbReference>
<evidence type="ECO:0000256" key="5">
    <source>
        <dbReference type="ARBA" id="ARBA00023136"/>
    </source>
</evidence>
<reference evidence="7 8" key="2">
    <citation type="journal article" date="2013" name="PLoS ONE">
        <title>INDIGO - INtegrated Data Warehouse of MIcrobial GenOmes with Examples from the Red Sea Extremophiles.</title>
        <authorList>
            <person name="Alam I."/>
            <person name="Antunes A."/>
            <person name="Kamau A.A."/>
            <person name="Ba Alawi W."/>
            <person name="Kalkatawi M."/>
            <person name="Stingl U."/>
            <person name="Bajic V.B."/>
        </authorList>
    </citation>
    <scope>NUCLEOTIDE SEQUENCE [LARGE SCALE GENOMIC DNA]</scope>
    <source>
        <strain evidence="7 8">E1L3A</strain>
    </source>
</reference>
<evidence type="ECO:0000256" key="6">
    <source>
        <dbReference type="SAM" id="Phobius"/>
    </source>
</evidence>
<dbReference type="PANTHER" id="PTHR21716">
    <property type="entry name" value="TRANSMEMBRANE PROTEIN"/>
    <property type="match status" value="1"/>
</dbReference>
<name>U2FV75_9GAMM</name>
<keyword evidence="5 6" id="KW-0472">Membrane</keyword>
<gene>
    <name evidence="7" type="primary">perM2</name>
    <name evidence="7" type="ORF">SSPSH_000989</name>
</gene>
<organism evidence="7 8">
    <name type="scientific">Salinisphaera shabanensis E1L3A</name>
    <dbReference type="NCBI Taxonomy" id="1033802"/>
    <lineage>
        <taxon>Bacteria</taxon>
        <taxon>Pseudomonadati</taxon>
        <taxon>Pseudomonadota</taxon>
        <taxon>Gammaproteobacteria</taxon>
        <taxon>Salinisphaerales</taxon>
        <taxon>Salinisphaeraceae</taxon>
        <taxon>Salinisphaera</taxon>
    </lineage>
</organism>
<feature type="transmembrane region" description="Helical" evidence="6">
    <location>
        <begin position="35"/>
        <end position="54"/>
    </location>
</feature>
<keyword evidence="3 6" id="KW-0812">Transmembrane</keyword>
<feature type="transmembrane region" description="Helical" evidence="6">
    <location>
        <begin position="319"/>
        <end position="339"/>
    </location>
</feature>